<dbReference type="GO" id="GO:0005886">
    <property type="term" value="C:plasma membrane"/>
    <property type="evidence" value="ECO:0007669"/>
    <property type="project" value="UniProtKB-SubCell"/>
</dbReference>
<organism evidence="2 3">
    <name type="scientific">Liquorilactobacillus ghanensis DSM 18630</name>
    <dbReference type="NCBI Taxonomy" id="1423750"/>
    <lineage>
        <taxon>Bacteria</taxon>
        <taxon>Bacillati</taxon>
        <taxon>Bacillota</taxon>
        <taxon>Bacilli</taxon>
        <taxon>Lactobacillales</taxon>
        <taxon>Lactobacillaceae</taxon>
        <taxon>Liquorilactobacillus</taxon>
    </lineage>
</organism>
<comment type="caution">
    <text evidence="2">The sequence shown here is derived from an EMBL/GenBank/DDBJ whole genome shotgun (WGS) entry which is preliminary data.</text>
</comment>
<evidence type="ECO:0000313" key="3">
    <source>
        <dbReference type="Proteomes" id="UP000051451"/>
    </source>
</evidence>
<dbReference type="Proteomes" id="UP000051451">
    <property type="component" value="Unassembled WGS sequence"/>
</dbReference>
<dbReference type="HAMAP" id="MF_00386">
    <property type="entry name" value="UPF0161_YidD"/>
    <property type="match status" value="1"/>
</dbReference>
<dbReference type="STRING" id="1423750.FC89_GL002153"/>
<dbReference type="EMBL" id="AZGB01000027">
    <property type="protein sequence ID" value="KRM04472.1"/>
    <property type="molecule type" value="Genomic_DNA"/>
</dbReference>
<accession>A0A0R1VFX2</accession>
<sequence>MKRILLLLIRGYQKGISPFFPPSCRYYPTCSHYTFTAIERFGALKGSLMGVARLLRCHPFVKGGYDPVPDHFSVRRNTVKDDHK</sequence>
<dbReference type="InterPro" id="IPR002696">
    <property type="entry name" value="Membr_insert_effic_factor_YidD"/>
</dbReference>
<evidence type="ECO:0000256" key="1">
    <source>
        <dbReference type="HAMAP-Rule" id="MF_00386"/>
    </source>
</evidence>
<keyword evidence="1" id="KW-1003">Cell membrane</keyword>
<proteinExistence type="inferred from homology"/>
<comment type="subcellular location">
    <subcellularLocation>
        <location evidence="1">Cell membrane</location>
        <topology evidence="1">Peripheral membrane protein</topology>
        <orientation evidence="1">Cytoplasmic side</orientation>
    </subcellularLocation>
</comment>
<dbReference type="AlphaFoldDB" id="A0A0R1VFX2"/>
<protein>
    <recommendedName>
        <fullName evidence="1">Putative membrane protein insertion efficiency factor</fullName>
    </recommendedName>
</protein>
<keyword evidence="1" id="KW-0472">Membrane</keyword>
<dbReference type="Pfam" id="PF01809">
    <property type="entry name" value="YidD"/>
    <property type="match status" value="1"/>
</dbReference>
<dbReference type="GeneID" id="98319820"/>
<reference evidence="2 3" key="1">
    <citation type="journal article" date="2015" name="Genome Announc.">
        <title>Expanding the biotechnology potential of lactobacilli through comparative genomics of 213 strains and associated genera.</title>
        <authorList>
            <person name="Sun Z."/>
            <person name="Harris H.M."/>
            <person name="McCann A."/>
            <person name="Guo C."/>
            <person name="Argimon S."/>
            <person name="Zhang W."/>
            <person name="Yang X."/>
            <person name="Jeffery I.B."/>
            <person name="Cooney J.C."/>
            <person name="Kagawa T.F."/>
            <person name="Liu W."/>
            <person name="Song Y."/>
            <person name="Salvetti E."/>
            <person name="Wrobel A."/>
            <person name="Rasinkangas P."/>
            <person name="Parkhill J."/>
            <person name="Rea M.C."/>
            <person name="O'Sullivan O."/>
            <person name="Ritari J."/>
            <person name="Douillard F.P."/>
            <person name="Paul Ross R."/>
            <person name="Yang R."/>
            <person name="Briner A.E."/>
            <person name="Felis G.E."/>
            <person name="de Vos W.M."/>
            <person name="Barrangou R."/>
            <person name="Klaenhammer T.R."/>
            <person name="Caufield P.W."/>
            <person name="Cui Y."/>
            <person name="Zhang H."/>
            <person name="O'Toole P.W."/>
        </authorList>
    </citation>
    <scope>NUCLEOTIDE SEQUENCE [LARGE SCALE GENOMIC DNA]</scope>
    <source>
        <strain evidence="2 3">DSM 18630</strain>
    </source>
</reference>
<keyword evidence="3" id="KW-1185">Reference proteome</keyword>
<dbReference type="PANTHER" id="PTHR33383">
    <property type="entry name" value="MEMBRANE PROTEIN INSERTION EFFICIENCY FACTOR-RELATED"/>
    <property type="match status" value="1"/>
</dbReference>
<gene>
    <name evidence="2" type="ORF">FC89_GL002153</name>
</gene>
<dbReference type="RefSeq" id="WP_057872521.1">
    <property type="nucleotide sequence ID" value="NZ_AZGB01000027.1"/>
</dbReference>
<name>A0A0R1VFX2_9LACO</name>
<comment type="similarity">
    <text evidence="1">Belongs to the UPF0161 family.</text>
</comment>
<dbReference type="PANTHER" id="PTHR33383:SF1">
    <property type="entry name" value="MEMBRANE PROTEIN INSERTION EFFICIENCY FACTOR-RELATED"/>
    <property type="match status" value="1"/>
</dbReference>
<evidence type="ECO:0000313" key="2">
    <source>
        <dbReference type="EMBL" id="KRM04472.1"/>
    </source>
</evidence>
<dbReference type="NCBIfam" id="TIGR00278">
    <property type="entry name" value="membrane protein insertion efficiency factor YidD"/>
    <property type="match status" value="1"/>
</dbReference>
<dbReference type="PATRIC" id="fig|1423750.3.peg.2194"/>
<comment type="function">
    <text evidence="1">Could be involved in insertion of integral membrane proteins into the membrane.</text>
</comment>
<dbReference type="SMART" id="SM01234">
    <property type="entry name" value="Haemolytic"/>
    <property type="match status" value="1"/>
</dbReference>